<dbReference type="PANTHER" id="PTHR30535">
    <property type="entry name" value="VITAMIN B12-BINDING PROTEIN"/>
    <property type="match status" value="1"/>
</dbReference>
<dbReference type="InterPro" id="IPR054828">
    <property type="entry name" value="Vit_B12_bind_prot"/>
</dbReference>
<evidence type="ECO:0000313" key="5">
    <source>
        <dbReference type="Proteomes" id="UP001162800"/>
    </source>
</evidence>
<keyword evidence="5" id="KW-1185">Reference proteome</keyword>
<protein>
    <submittedName>
        <fullName evidence="4">Helical backbone metal receptor</fullName>
    </submittedName>
</protein>
<organism evidence="4 5">
    <name type="scientific">Comamonas endophytica</name>
    <dbReference type="NCBI Taxonomy" id="2949090"/>
    <lineage>
        <taxon>Bacteria</taxon>
        <taxon>Pseudomonadati</taxon>
        <taxon>Pseudomonadota</taxon>
        <taxon>Betaproteobacteria</taxon>
        <taxon>Burkholderiales</taxon>
        <taxon>Comamonadaceae</taxon>
        <taxon>Comamonas</taxon>
    </lineage>
</organism>
<keyword evidence="4" id="KW-0675">Receptor</keyword>
<evidence type="ECO:0000259" key="3">
    <source>
        <dbReference type="PROSITE" id="PS50983"/>
    </source>
</evidence>
<name>A0ABY6G8Z2_9BURK</name>
<dbReference type="PROSITE" id="PS50983">
    <property type="entry name" value="FE_B12_PBP"/>
    <property type="match status" value="1"/>
</dbReference>
<feature type="domain" description="Fe/B12 periplasmic-binding" evidence="3">
    <location>
        <begin position="43"/>
        <end position="288"/>
    </location>
</feature>
<evidence type="ECO:0000256" key="1">
    <source>
        <dbReference type="ARBA" id="ARBA00022729"/>
    </source>
</evidence>
<feature type="chain" id="PRO_5046880105" evidence="2">
    <location>
        <begin position="25"/>
        <end position="292"/>
    </location>
</feature>
<sequence length="292" mass="31239">MRRRAVALALAACTLAGPPVPALAYGVRDMQGRTVEIARVPQRIVSLLPSVTESLCALSGCARLVGVDRFSNHPPQAKSLPRLGTVLAPQLEAIVRLRPDVVLMSHSPPLMAQLAKFGIPVLVLDAHDLAGMRAQWQVLDALLQQERTDALFTRLQAQLDQTAAAARGAAGRSVYFEVDATPYAAGAGSFIGELLAALGARNIAPPELGPFPRLTPEYVVRRNPQVIIHTPETPARAFAQRPGWSAVDAVRSGRICTLSSAETDLVSRPGPRLGEAAAVLARCLWLSPRRPQ</sequence>
<dbReference type="RefSeq" id="WP_231042297.1">
    <property type="nucleotide sequence ID" value="NZ_CP106881.1"/>
</dbReference>
<reference evidence="4" key="1">
    <citation type="submission" date="2022-09" db="EMBL/GenBank/DDBJ databases">
        <title>The complete genome of Acidovorax sp. 5MLIR.</title>
        <authorList>
            <person name="Liu L."/>
            <person name="Yue J."/>
            <person name="Yang F."/>
            <person name="Yuan J."/>
            <person name="Li L."/>
        </authorList>
    </citation>
    <scope>NUCLEOTIDE SEQUENCE</scope>
    <source>
        <strain evidence="4">5MLIR</strain>
    </source>
</reference>
<evidence type="ECO:0000313" key="4">
    <source>
        <dbReference type="EMBL" id="UYG51524.1"/>
    </source>
</evidence>
<feature type="signal peptide" evidence="2">
    <location>
        <begin position="1"/>
        <end position="24"/>
    </location>
</feature>
<dbReference type="InterPro" id="IPR002491">
    <property type="entry name" value="ABC_transptr_periplasmic_BD"/>
</dbReference>
<dbReference type="NCBIfam" id="NF038402">
    <property type="entry name" value="TroA_like"/>
    <property type="match status" value="1"/>
</dbReference>
<dbReference type="EMBL" id="CP106881">
    <property type="protein sequence ID" value="UYG51524.1"/>
    <property type="molecule type" value="Genomic_DNA"/>
</dbReference>
<evidence type="ECO:0000256" key="2">
    <source>
        <dbReference type="SAM" id="SignalP"/>
    </source>
</evidence>
<dbReference type="PANTHER" id="PTHR30535:SF34">
    <property type="entry name" value="MOLYBDATE-BINDING PROTEIN MOLA"/>
    <property type="match status" value="1"/>
</dbReference>
<dbReference type="Proteomes" id="UP001162800">
    <property type="component" value="Chromosome"/>
</dbReference>
<dbReference type="InterPro" id="IPR050902">
    <property type="entry name" value="ABC_Transporter_SBP"/>
</dbReference>
<dbReference type="SUPFAM" id="SSF53807">
    <property type="entry name" value="Helical backbone' metal receptor"/>
    <property type="match status" value="1"/>
</dbReference>
<dbReference type="Pfam" id="PF01497">
    <property type="entry name" value="Peripla_BP_2"/>
    <property type="match status" value="1"/>
</dbReference>
<dbReference type="Gene3D" id="3.40.50.1980">
    <property type="entry name" value="Nitrogenase molybdenum iron protein domain"/>
    <property type="match status" value="2"/>
</dbReference>
<proteinExistence type="predicted"/>
<keyword evidence="1 2" id="KW-0732">Signal</keyword>
<accession>A0ABY6G8Z2</accession>
<gene>
    <name evidence="4" type="ORF">M9799_15940</name>
</gene>